<proteinExistence type="predicted"/>
<reference evidence="1 2" key="1">
    <citation type="journal article" date="2018" name="Front. Plant Sci.">
        <title>Red Clover (Trifolium pratense) and Zigzag Clover (T. medium) - A Picture of Genomic Similarities and Differences.</title>
        <authorList>
            <person name="Dluhosova J."/>
            <person name="Istvanek J."/>
            <person name="Nedelnik J."/>
            <person name="Repkova J."/>
        </authorList>
    </citation>
    <scope>NUCLEOTIDE SEQUENCE [LARGE SCALE GENOMIC DNA]</scope>
    <source>
        <strain evidence="2">cv. 10/8</strain>
        <tissue evidence="1">Leaf</tissue>
    </source>
</reference>
<feature type="non-terminal residue" evidence="1">
    <location>
        <position position="44"/>
    </location>
</feature>
<protein>
    <submittedName>
        <fullName evidence="1">Uncharacterized protein</fullName>
    </submittedName>
</protein>
<comment type="caution">
    <text evidence="1">The sequence shown here is derived from an EMBL/GenBank/DDBJ whole genome shotgun (WGS) entry which is preliminary data.</text>
</comment>
<evidence type="ECO:0000313" key="1">
    <source>
        <dbReference type="EMBL" id="MCI67661.1"/>
    </source>
</evidence>
<accession>A0A392U2J8</accession>
<evidence type="ECO:0000313" key="2">
    <source>
        <dbReference type="Proteomes" id="UP000265520"/>
    </source>
</evidence>
<dbReference type="Proteomes" id="UP000265520">
    <property type="component" value="Unassembled WGS sequence"/>
</dbReference>
<dbReference type="EMBL" id="LXQA010721373">
    <property type="protein sequence ID" value="MCI67661.1"/>
    <property type="molecule type" value="Genomic_DNA"/>
</dbReference>
<dbReference type="AlphaFoldDB" id="A0A392U2J8"/>
<sequence length="44" mass="5211">MADDDSNESVIKEYDQNLVGERVEVWWPNRSYVKRKVILETVAK</sequence>
<name>A0A392U2J8_9FABA</name>
<organism evidence="1 2">
    <name type="scientific">Trifolium medium</name>
    <dbReference type="NCBI Taxonomy" id="97028"/>
    <lineage>
        <taxon>Eukaryota</taxon>
        <taxon>Viridiplantae</taxon>
        <taxon>Streptophyta</taxon>
        <taxon>Embryophyta</taxon>
        <taxon>Tracheophyta</taxon>
        <taxon>Spermatophyta</taxon>
        <taxon>Magnoliopsida</taxon>
        <taxon>eudicotyledons</taxon>
        <taxon>Gunneridae</taxon>
        <taxon>Pentapetalae</taxon>
        <taxon>rosids</taxon>
        <taxon>fabids</taxon>
        <taxon>Fabales</taxon>
        <taxon>Fabaceae</taxon>
        <taxon>Papilionoideae</taxon>
        <taxon>50 kb inversion clade</taxon>
        <taxon>NPAAA clade</taxon>
        <taxon>Hologalegina</taxon>
        <taxon>IRL clade</taxon>
        <taxon>Trifolieae</taxon>
        <taxon>Trifolium</taxon>
    </lineage>
</organism>
<keyword evidence="2" id="KW-1185">Reference proteome</keyword>